<accession>A0A564YLR6</accession>
<dbReference type="Proteomes" id="UP000321570">
    <property type="component" value="Unassembled WGS sequence"/>
</dbReference>
<evidence type="ECO:0000313" key="1">
    <source>
        <dbReference type="EMBL" id="VUZ47583.1"/>
    </source>
</evidence>
<sequence length="83" mass="9698">MPTQNVYIRQTDRGKSSSKEGELLGRLIEYFRCTREKLVVFISLQLDYRFLNSHTHIWICRQAVEKPSLQLLANQTTNNSSPK</sequence>
<dbReference type="EMBL" id="CABIJS010000244">
    <property type="protein sequence ID" value="VUZ47583.1"/>
    <property type="molecule type" value="Genomic_DNA"/>
</dbReference>
<name>A0A564YLR6_HYMDI</name>
<keyword evidence="2" id="KW-1185">Reference proteome</keyword>
<dbReference type="AlphaFoldDB" id="A0A564YLR6"/>
<proteinExistence type="predicted"/>
<evidence type="ECO:0000313" key="2">
    <source>
        <dbReference type="Proteomes" id="UP000321570"/>
    </source>
</evidence>
<gene>
    <name evidence="1" type="ORF">WMSIL1_LOCUS7121</name>
</gene>
<organism evidence="1 2">
    <name type="scientific">Hymenolepis diminuta</name>
    <name type="common">Rat tapeworm</name>
    <dbReference type="NCBI Taxonomy" id="6216"/>
    <lineage>
        <taxon>Eukaryota</taxon>
        <taxon>Metazoa</taxon>
        <taxon>Spiralia</taxon>
        <taxon>Lophotrochozoa</taxon>
        <taxon>Platyhelminthes</taxon>
        <taxon>Cestoda</taxon>
        <taxon>Eucestoda</taxon>
        <taxon>Cyclophyllidea</taxon>
        <taxon>Hymenolepididae</taxon>
        <taxon>Hymenolepis</taxon>
    </lineage>
</organism>
<reference evidence="1 2" key="1">
    <citation type="submission" date="2019-07" db="EMBL/GenBank/DDBJ databases">
        <authorList>
            <person name="Jastrzebski P J."/>
            <person name="Paukszto L."/>
            <person name="Jastrzebski P J."/>
        </authorList>
    </citation>
    <scope>NUCLEOTIDE SEQUENCE [LARGE SCALE GENOMIC DNA]</scope>
    <source>
        <strain evidence="1 2">WMS-il1</strain>
    </source>
</reference>
<protein>
    <submittedName>
        <fullName evidence="1">Uncharacterized protein</fullName>
    </submittedName>
</protein>